<protein>
    <recommendedName>
        <fullName evidence="2">Protein kinase domain-containing protein</fullName>
    </recommendedName>
</protein>
<keyword evidence="4" id="KW-1185">Reference proteome</keyword>
<dbReference type="AlphaFoldDB" id="A0AAE0U6P3"/>
<dbReference type="SUPFAM" id="SSF56112">
    <property type="entry name" value="Protein kinase-like (PK-like)"/>
    <property type="match status" value="1"/>
</dbReference>
<dbReference type="EMBL" id="JAULSW010000001">
    <property type="protein sequence ID" value="KAK3392902.1"/>
    <property type="molecule type" value="Genomic_DNA"/>
</dbReference>
<organism evidence="3 4">
    <name type="scientific">Podospora didyma</name>
    <dbReference type="NCBI Taxonomy" id="330526"/>
    <lineage>
        <taxon>Eukaryota</taxon>
        <taxon>Fungi</taxon>
        <taxon>Dikarya</taxon>
        <taxon>Ascomycota</taxon>
        <taxon>Pezizomycotina</taxon>
        <taxon>Sordariomycetes</taxon>
        <taxon>Sordariomycetidae</taxon>
        <taxon>Sordariales</taxon>
        <taxon>Podosporaceae</taxon>
        <taxon>Podospora</taxon>
    </lineage>
</organism>
<dbReference type="PROSITE" id="PS50011">
    <property type="entry name" value="PROTEIN_KINASE_DOM"/>
    <property type="match status" value="1"/>
</dbReference>
<reference evidence="3" key="1">
    <citation type="journal article" date="2023" name="Mol. Phylogenet. Evol.">
        <title>Genome-scale phylogeny and comparative genomics of the fungal order Sordariales.</title>
        <authorList>
            <person name="Hensen N."/>
            <person name="Bonometti L."/>
            <person name="Westerberg I."/>
            <person name="Brannstrom I.O."/>
            <person name="Guillou S."/>
            <person name="Cros-Aarteil S."/>
            <person name="Calhoun S."/>
            <person name="Haridas S."/>
            <person name="Kuo A."/>
            <person name="Mondo S."/>
            <person name="Pangilinan J."/>
            <person name="Riley R."/>
            <person name="LaButti K."/>
            <person name="Andreopoulos B."/>
            <person name="Lipzen A."/>
            <person name="Chen C."/>
            <person name="Yan M."/>
            <person name="Daum C."/>
            <person name="Ng V."/>
            <person name="Clum A."/>
            <person name="Steindorff A."/>
            <person name="Ohm R.A."/>
            <person name="Martin F."/>
            <person name="Silar P."/>
            <person name="Natvig D.O."/>
            <person name="Lalanne C."/>
            <person name="Gautier V."/>
            <person name="Ament-Velasquez S.L."/>
            <person name="Kruys A."/>
            <person name="Hutchinson M.I."/>
            <person name="Powell A.J."/>
            <person name="Barry K."/>
            <person name="Miller A.N."/>
            <person name="Grigoriev I.V."/>
            <person name="Debuchy R."/>
            <person name="Gladieux P."/>
            <person name="Hiltunen Thoren M."/>
            <person name="Johannesson H."/>
        </authorList>
    </citation>
    <scope>NUCLEOTIDE SEQUENCE</scope>
    <source>
        <strain evidence="3">CBS 232.78</strain>
    </source>
</reference>
<name>A0AAE0U6P3_9PEZI</name>
<dbReference type="InterPro" id="IPR000719">
    <property type="entry name" value="Prot_kinase_dom"/>
</dbReference>
<gene>
    <name evidence="3" type="ORF">B0H63DRAFT_530445</name>
</gene>
<evidence type="ECO:0000256" key="1">
    <source>
        <dbReference type="SAM" id="MobiDB-lite"/>
    </source>
</evidence>
<feature type="compositionally biased region" description="Basic and acidic residues" evidence="1">
    <location>
        <begin position="448"/>
        <end position="469"/>
    </location>
</feature>
<comment type="caution">
    <text evidence="3">The sequence shown here is derived from an EMBL/GenBank/DDBJ whole genome shotgun (WGS) entry which is preliminary data.</text>
</comment>
<accession>A0AAE0U6P3</accession>
<dbReference type="GO" id="GO:0004672">
    <property type="term" value="F:protein kinase activity"/>
    <property type="evidence" value="ECO:0007669"/>
    <property type="project" value="InterPro"/>
</dbReference>
<feature type="region of interest" description="Disordered" evidence="1">
    <location>
        <begin position="674"/>
        <end position="749"/>
    </location>
</feature>
<evidence type="ECO:0000313" key="3">
    <source>
        <dbReference type="EMBL" id="KAK3392902.1"/>
    </source>
</evidence>
<feature type="compositionally biased region" description="Polar residues" evidence="1">
    <location>
        <begin position="675"/>
        <end position="688"/>
    </location>
</feature>
<dbReference type="InterPro" id="IPR011009">
    <property type="entry name" value="Kinase-like_dom_sf"/>
</dbReference>
<evidence type="ECO:0000259" key="2">
    <source>
        <dbReference type="PROSITE" id="PS50011"/>
    </source>
</evidence>
<reference evidence="3" key="2">
    <citation type="submission" date="2023-06" db="EMBL/GenBank/DDBJ databases">
        <authorList>
            <consortium name="Lawrence Berkeley National Laboratory"/>
            <person name="Haridas S."/>
            <person name="Hensen N."/>
            <person name="Bonometti L."/>
            <person name="Westerberg I."/>
            <person name="Brannstrom I.O."/>
            <person name="Guillou S."/>
            <person name="Cros-Aarteil S."/>
            <person name="Calhoun S."/>
            <person name="Kuo A."/>
            <person name="Mondo S."/>
            <person name="Pangilinan J."/>
            <person name="Riley R."/>
            <person name="LaButti K."/>
            <person name="Andreopoulos B."/>
            <person name="Lipzen A."/>
            <person name="Chen C."/>
            <person name="Yanf M."/>
            <person name="Daum C."/>
            <person name="Ng V."/>
            <person name="Clum A."/>
            <person name="Steindorff A."/>
            <person name="Ohm R."/>
            <person name="Martin F."/>
            <person name="Silar P."/>
            <person name="Natvig D."/>
            <person name="Lalanne C."/>
            <person name="Gautier V."/>
            <person name="Ament-velasquez S.L."/>
            <person name="Kruys A."/>
            <person name="Hutchinson M.I."/>
            <person name="Powell A.J."/>
            <person name="Barry K."/>
            <person name="Miller A.N."/>
            <person name="Grigoriev I.V."/>
            <person name="Debuchy R."/>
            <person name="Gladieux P."/>
            <person name="Thoren M.H."/>
            <person name="Johannesson H."/>
        </authorList>
    </citation>
    <scope>NUCLEOTIDE SEQUENCE</scope>
    <source>
        <strain evidence="3">CBS 232.78</strain>
    </source>
</reference>
<sequence length="749" mass="83984">MSPLRVMNPDSGTSEPVREEKHQYEYLFFSGDEDEREEYTFVRNLGQGVQSLGQLVEQRSTGEYVVRKVELLRRDRPDRSNPNQPLRLELPDEIRVLNRIRDEWQVDPNAAPPRISECFCHEFIDTLGKISNVSYWKFCNGGELGRKVFDDFYSKSLLNDGEYLVPVLLIARLTHQILATFQFLYKAGPCPLIHGDAHPGNIWLHWGKDATLPDFYMGDFGQSLFIDEPVTARLDDTLRSVPNRNKHFRDLQRFSDQLSPLVEAARPNWKVQDIDNPHFFVGLVDGDETGRRLMELLDMFKGTLLASYQLHLDLARANNGTLSVSDVIQILPDLTQIIQHAQELEYFCSAGQPGDEESSEDFRDAIGQLRNEALSLEWVPRPGAAESITKSQALEPTDPETSEYIPIIGPFYLSRLGRSRLADLAPHNRPLDWWLMEDESDSGNEGRPSLREASSRRDAATLRRAEINPRRWTAPPPSTSSDSEPSSLEQDAFNAEIDDFDNDYHPELDRTEGLGPNNGNSAGALTKVEREVTDAFTQSRALLNHLVSNLASGHRGQFAPFISALEDSFERTHHAMRMARDPISDLQTSLRQLSQLHAAIHGELCQCGGTLLFPYPSNLPTTPVLHPQQPAQATPTTGELPPLQGLTIVTPTVLGGRLGPNTPDQVMRRFRDRSPLTSSPLQRGGQSSTTNPATATNTPTRPTRPPRRGFADILRGVEERRGVSLQSPIRKCRSASPEEEAPAEQPETS</sequence>
<feature type="compositionally biased region" description="Low complexity" evidence="1">
    <location>
        <begin position="689"/>
        <end position="701"/>
    </location>
</feature>
<evidence type="ECO:0000313" key="4">
    <source>
        <dbReference type="Proteomes" id="UP001285441"/>
    </source>
</evidence>
<dbReference type="GO" id="GO:0005524">
    <property type="term" value="F:ATP binding"/>
    <property type="evidence" value="ECO:0007669"/>
    <property type="project" value="InterPro"/>
</dbReference>
<feature type="region of interest" description="Disordered" evidence="1">
    <location>
        <begin position="437"/>
        <end position="488"/>
    </location>
</feature>
<feature type="domain" description="Protein kinase" evidence="2">
    <location>
        <begin position="39"/>
        <end position="394"/>
    </location>
</feature>
<proteinExistence type="predicted"/>
<dbReference type="Proteomes" id="UP001285441">
    <property type="component" value="Unassembled WGS sequence"/>
</dbReference>
<feature type="region of interest" description="Disordered" evidence="1">
    <location>
        <begin position="623"/>
        <end position="643"/>
    </location>
</feature>